<name>K6ZEA9_9ALTE</name>
<dbReference type="PIRSF" id="PIRSF019345">
    <property type="entry name" value="ScpB"/>
    <property type="match status" value="1"/>
</dbReference>
<evidence type="ECO:0000313" key="6">
    <source>
        <dbReference type="Proteomes" id="UP000006251"/>
    </source>
</evidence>
<reference evidence="6" key="1">
    <citation type="journal article" date="2014" name="Environ. Microbiol.">
        <title>Comparative genomics of the marine bacterial genus Glaciecola reveals the high degree of genomic diversity and genomic characteristic for cold adaptation.</title>
        <authorList>
            <person name="Qin Q.L."/>
            <person name="Xie B.B."/>
            <person name="Yu Y."/>
            <person name="Shu Y.L."/>
            <person name="Rong J.C."/>
            <person name="Zhang Y.J."/>
            <person name="Zhao D.L."/>
            <person name="Chen X.L."/>
            <person name="Zhang X.Y."/>
            <person name="Chen B."/>
            <person name="Zhou B.C."/>
            <person name="Zhang Y.Z."/>
        </authorList>
    </citation>
    <scope>NUCLEOTIDE SEQUENCE [LARGE SCALE GENOMIC DNA]</scope>
    <source>
        <strain evidence="6">ACAM 615</strain>
    </source>
</reference>
<dbReference type="SUPFAM" id="SSF46785">
    <property type="entry name" value="Winged helix' DNA-binding domain"/>
    <property type="match status" value="2"/>
</dbReference>
<dbReference type="STRING" id="1121922.GCA_000428905_01990"/>
<dbReference type="OrthoDB" id="9806226at2"/>
<keyword evidence="1" id="KW-0963">Cytoplasm</keyword>
<gene>
    <name evidence="5" type="primary">scpB</name>
    <name evidence="5" type="ORF">GPAL_1820</name>
</gene>
<dbReference type="InterPro" id="IPR036388">
    <property type="entry name" value="WH-like_DNA-bd_sf"/>
</dbReference>
<evidence type="ECO:0000256" key="3">
    <source>
        <dbReference type="ARBA" id="ARBA00022829"/>
    </source>
</evidence>
<dbReference type="Proteomes" id="UP000006251">
    <property type="component" value="Unassembled WGS sequence"/>
</dbReference>
<evidence type="ECO:0000256" key="1">
    <source>
        <dbReference type="ARBA" id="ARBA00022490"/>
    </source>
</evidence>
<dbReference type="PANTHER" id="PTHR34298">
    <property type="entry name" value="SEGREGATION AND CONDENSATION PROTEIN B"/>
    <property type="match status" value="1"/>
</dbReference>
<evidence type="ECO:0000313" key="5">
    <source>
        <dbReference type="EMBL" id="GAC28682.1"/>
    </source>
</evidence>
<sequence length="199" mass="22060">MQKLNEIQLKQLIEAGIFVADGALSIDLMKVTFLADFSVSTAQIKKALAELELDYAPRGIHLVKVASGYRFQSDEGLGILLSKLWQENAPRYSRAMMETLALIAYRQPITRGEIEAVRGVSVSSHIVKSLLERNWVKVIGHKEVPGRPALLATTKTFLDYFSLSTLAELPSADNFVDSLEQAMAASNIEDNTLDNEKLH</sequence>
<organism evidence="5 6">
    <name type="scientific">Brumicola pallidula DSM 14239 = ACAM 615</name>
    <dbReference type="NCBI Taxonomy" id="1121922"/>
    <lineage>
        <taxon>Bacteria</taxon>
        <taxon>Pseudomonadati</taxon>
        <taxon>Pseudomonadota</taxon>
        <taxon>Gammaproteobacteria</taxon>
        <taxon>Alteromonadales</taxon>
        <taxon>Alteromonadaceae</taxon>
        <taxon>Brumicola</taxon>
    </lineage>
</organism>
<keyword evidence="4" id="KW-0131">Cell cycle</keyword>
<dbReference type="RefSeq" id="WP_006011003.1">
    <property type="nucleotide sequence ID" value="NZ_BAEQ01000028.1"/>
</dbReference>
<accession>K6ZEA9</accession>
<dbReference type="GO" id="GO:0051304">
    <property type="term" value="P:chromosome separation"/>
    <property type="evidence" value="ECO:0007669"/>
    <property type="project" value="InterPro"/>
</dbReference>
<dbReference type="NCBIfam" id="TIGR00281">
    <property type="entry name" value="SMC-Scp complex subunit ScpB"/>
    <property type="match status" value="1"/>
</dbReference>
<dbReference type="EMBL" id="BAEQ01000028">
    <property type="protein sequence ID" value="GAC28682.1"/>
    <property type="molecule type" value="Genomic_DNA"/>
</dbReference>
<dbReference type="InterPro" id="IPR036390">
    <property type="entry name" value="WH_DNA-bd_sf"/>
</dbReference>
<dbReference type="InterPro" id="IPR005234">
    <property type="entry name" value="ScpB_csome_segregation"/>
</dbReference>
<keyword evidence="3" id="KW-0159">Chromosome partition</keyword>
<keyword evidence="2" id="KW-0132">Cell division</keyword>
<dbReference type="Pfam" id="PF04079">
    <property type="entry name" value="SMC_ScpB"/>
    <property type="match status" value="1"/>
</dbReference>
<evidence type="ECO:0000256" key="2">
    <source>
        <dbReference type="ARBA" id="ARBA00022618"/>
    </source>
</evidence>
<protein>
    <submittedName>
        <fullName evidence="5">Segregation and condensation protein B</fullName>
    </submittedName>
</protein>
<keyword evidence="6" id="KW-1185">Reference proteome</keyword>
<comment type="caution">
    <text evidence="5">The sequence shown here is derived from an EMBL/GenBank/DDBJ whole genome shotgun (WGS) entry which is preliminary data.</text>
</comment>
<proteinExistence type="predicted"/>
<dbReference type="Gene3D" id="1.10.10.10">
    <property type="entry name" value="Winged helix-like DNA-binding domain superfamily/Winged helix DNA-binding domain"/>
    <property type="match status" value="2"/>
</dbReference>
<dbReference type="PANTHER" id="PTHR34298:SF2">
    <property type="entry name" value="SEGREGATION AND CONDENSATION PROTEIN B"/>
    <property type="match status" value="1"/>
</dbReference>
<evidence type="ECO:0000256" key="4">
    <source>
        <dbReference type="ARBA" id="ARBA00023306"/>
    </source>
</evidence>
<dbReference type="AlphaFoldDB" id="K6ZEA9"/>
<dbReference type="GO" id="GO:0051301">
    <property type="term" value="P:cell division"/>
    <property type="evidence" value="ECO:0007669"/>
    <property type="project" value="UniProtKB-KW"/>
</dbReference>